<dbReference type="EMBL" id="JBHTLR010000008">
    <property type="protein sequence ID" value="MFD1217073.1"/>
    <property type="molecule type" value="Genomic_DNA"/>
</dbReference>
<accession>A0ABW3U841</accession>
<keyword evidence="1" id="KW-0812">Transmembrane</keyword>
<reference evidence="3" key="1">
    <citation type="journal article" date="2019" name="Int. J. Syst. Evol. Microbiol.">
        <title>The Global Catalogue of Microorganisms (GCM) 10K type strain sequencing project: providing services to taxonomists for standard genome sequencing and annotation.</title>
        <authorList>
            <consortium name="The Broad Institute Genomics Platform"/>
            <consortium name="The Broad Institute Genome Sequencing Center for Infectious Disease"/>
            <person name="Wu L."/>
            <person name="Ma J."/>
        </authorList>
    </citation>
    <scope>NUCLEOTIDE SEQUENCE [LARGE SCALE GENOMIC DNA]</scope>
    <source>
        <strain evidence="3">CCUG 54356</strain>
    </source>
</reference>
<evidence type="ECO:0000313" key="3">
    <source>
        <dbReference type="Proteomes" id="UP001597264"/>
    </source>
</evidence>
<feature type="transmembrane region" description="Helical" evidence="1">
    <location>
        <begin position="52"/>
        <end position="74"/>
    </location>
</feature>
<sequence length="212" mass="24429">MSNRKTGHPIGGHGENDGLQALADIWQQTPVAVPVPEVIRARIRQQERRMRVFAVLEWAGSIAVGIGGVYLMMNSGMRDAPWRALLVLVLLTLAMAFSVSNRQGVWDPLEESIRGYLDLARLRLVRKRRMLRFAWLLFVAELGIFAVWQWLSQFGWLEPIFVGDGKSAISWILIFALGMATWSVWYWWRIKSCEQQIAEWQNDSFEVQKNKL</sequence>
<keyword evidence="3" id="KW-1185">Reference proteome</keyword>
<proteinExistence type="predicted"/>
<organism evidence="2 3">
    <name type="scientific">Microbulbifer celer</name>
    <dbReference type="NCBI Taxonomy" id="435905"/>
    <lineage>
        <taxon>Bacteria</taxon>
        <taxon>Pseudomonadati</taxon>
        <taxon>Pseudomonadota</taxon>
        <taxon>Gammaproteobacteria</taxon>
        <taxon>Cellvibrionales</taxon>
        <taxon>Microbulbiferaceae</taxon>
        <taxon>Microbulbifer</taxon>
    </lineage>
</organism>
<keyword evidence="1" id="KW-1133">Transmembrane helix</keyword>
<gene>
    <name evidence="2" type="ORF">ACFQ2X_10700</name>
</gene>
<dbReference type="Proteomes" id="UP001597264">
    <property type="component" value="Unassembled WGS sequence"/>
</dbReference>
<evidence type="ECO:0000313" key="2">
    <source>
        <dbReference type="EMBL" id="MFD1217073.1"/>
    </source>
</evidence>
<comment type="caution">
    <text evidence="2">The sequence shown here is derived from an EMBL/GenBank/DDBJ whole genome shotgun (WGS) entry which is preliminary data.</text>
</comment>
<feature type="transmembrane region" description="Helical" evidence="1">
    <location>
        <begin position="168"/>
        <end position="188"/>
    </location>
</feature>
<feature type="transmembrane region" description="Helical" evidence="1">
    <location>
        <begin position="80"/>
        <end position="99"/>
    </location>
</feature>
<feature type="transmembrane region" description="Helical" evidence="1">
    <location>
        <begin position="130"/>
        <end position="148"/>
    </location>
</feature>
<keyword evidence="1" id="KW-0472">Membrane</keyword>
<dbReference type="RefSeq" id="WP_230437245.1">
    <property type="nucleotide sequence ID" value="NZ_CP087715.1"/>
</dbReference>
<evidence type="ECO:0000256" key="1">
    <source>
        <dbReference type="SAM" id="Phobius"/>
    </source>
</evidence>
<name>A0ABW3U841_9GAMM</name>
<evidence type="ECO:0008006" key="4">
    <source>
        <dbReference type="Google" id="ProtNLM"/>
    </source>
</evidence>
<protein>
    <recommendedName>
        <fullName evidence="4">Transmembrane protein</fullName>
    </recommendedName>
</protein>